<protein>
    <submittedName>
        <fullName evidence="1">Beta-ketoacyl-[acyl-carrier-protein] synthase III</fullName>
    </submittedName>
</protein>
<proteinExistence type="predicted"/>
<sequence>MRGRGNVSRNLIGQYKKLPTMNVKNALITLEHRAGSDAISQEQRAPIETKYDAIQTLVTSHPNILFSINIRNF</sequence>
<evidence type="ECO:0000313" key="1">
    <source>
        <dbReference type="EMBL" id="KAL1237501.1"/>
    </source>
</evidence>
<name>A0ABR3KG69_TRISP</name>
<accession>A0ABR3KG69</accession>
<dbReference type="Proteomes" id="UP001558632">
    <property type="component" value="Unassembled WGS sequence"/>
</dbReference>
<dbReference type="EMBL" id="JBEUSY010000340">
    <property type="protein sequence ID" value="KAL1237501.1"/>
    <property type="molecule type" value="Genomic_DNA"/>
</dbReference>
<gene>
    <name evidence="1" type="ORF">TSPI_01793</name>
</gene>
<reference evidence="1 2" key="1">
    <citation type="submission" date="2024-07" db="EMBL/GenBank/DDBJ databases">
        <title>Enhanced genomic and transcriptomic resources for Trichinella pseudospiralis and T. spiralis underpin the discovery of pronounced molecular differences between stages and species.</title>
        <authorList>
            <person name="Pasi K.K."/>
            <person name="La Rosa G."/>
            <person name="Gomez-Morales M.A."/>
            <person name="Tosini F."/>
            <person name="Sumanam S."/>
            <person name="Young N.D."/>
            <person name="Chang B.C."/>
            <person name="Robin G.B."/>
        </authorList>
    </citation>
    <scope>NUCLEOTIDE SEQUENCE [LARGE SCALE GENOMIC DNA]</scope>
    <source>
        <strain evidence="1">ISS534</strain>
    </source>
</reference>
<organism evidence="1 2">
    <name type="scientific">Trichinella spiralis</name>
    <name type="common">Trichina worm</name>
    <dbReference type="NCBI Taxonomy" id="6334"/>
    <lineage>
        <taxon>Eukaryota</taxon>
        <taxon>Metazoa</taxon>
        <taxon>Ecdysozoa</taxon>
        <taxon>Nematoda</taxon>
        <taxon>Enoplea</taxon>
        <taxon>Dorylaimia</taxon>
        <taxon>Trichinellida</taxon>
        <taxon>Trichinellidae</taxon>
        <taxon>Trichinella</taxon>
    </lineage>
</organism>
<evidence type="ECO:0000313" key="2">
    <source>
        <dbReference type="Proteomes" id="UP001558632"/>
    </source>
</evidence>
<comment type="caution">
    <text evidence="1">The sequence shown here is derived from an EMBL/GenBank/DDBJ whole genome shotgun (WGS) entry which is preliminary data.</text>
</comment>
<keyword evidence="2" id="KW-1185">Reference proteome</keyword>